<dbReference type="KEGG" id="ttr:Tter_2270"/>
<dbReference type="AlphaFoldDB" id="D1CHE8"/>
<evidence type="ECO:0000313" key="1">
    <source>
        <dbReference type="EMBL" id="ACZ43169.1"/>
    </source>
</evidence>
<dbReference type="InterPro" id="IPR007404">
    <property type="entry name" value="YdjM-like"/>
</dbReference>
<proteinExistence type="predicted"/>
<sequence>MREKLNGILYPVPRRGLLLGALPLLLAIEGAMKLESDPFVVRAAGDETAHEVTAFLMAMPLYGKLEDYLPVAFGAIVMDLDHIPMEMGIKPLRPKISCRPYTHNVLCAALVSVATWLLTRDHRAAAGVAAGIATHYFRDLATGGAPLLWPASTRCFRMPRWIYLGTLYACLVRKMYALRAGESS</sequence>
<name>D1CHE8_THET1</name>
<accession>D1CHE8</accession>
<keyword evidence="2" id="KW-1185">Reference proteome</keyword>
<dbReference type="RefSeq" id="WP_012876200.1">
    <property type="nucleotide sequence ID" value="NC_013526.1"/>
</dbReference>
<keyword evidence="1" id="KW-0378">Hydrolase</keyword>
<dbReference type="EMBL" id="CP001826">
    <property type="protein sequence ID" value="ACZ43169.1"/>
    <property type="molecule type" value="Genomic_DNA"/>
</dbReference>
<protein>
    <submittedName>
        <fullName evidence="1">Membrane-bound metal-dependent hydrolase</fullName>
    </submittedName>
</protein>
<dbReference type="eggNOG" id="COG1988">
    <property type="taxonomic scope" value="Bacteria"/>
</dbReference>
<dbReference type="STRING" id="525904.Tter_2270"/>
<evidence type="ECO:0000313" key="2">
    <source>
        <dbReference type="Proteomes" id="UP000000323"/>
    </source>
</evidence>
<dbReference type="GO" id="GO:0016787">
    <property type="term" value="F:hydrolase activity"/>
    <property type="evidence" value="ECO:0007669"/>
    <property type="project" value="UniProtKB-KW"/>
</dbReference>
<reference evidence="2" key="1">
    <citation type="journal article" date="2010" name="Stand. Genomic Sci.">
        <title>Complete genome sequence of 'Thermobaculum terrenum' type strain (YNP1).</title>
        <authorList>
            <person name="Kiss H."/>
            <person name="Cleland D."/>
            <person name="Lapidus A."/>
            <person name="Lucas S."/>
            <person name="Glavina Del Rio T."/>
            <person name="Nolan M."/>
            <person name="Tice H."/>
            <person name="Han C."/>
            <person name="Goodwin L."/>
            <person name="Pitluck S."/>
            <person name="Liolios K."/>
            <person name="Ivanova N."/>
            <person name="Mavromatis K."/>
            <person name="Ovchinnikova G."/>
            <person name="Pati A."/>
            <person name="Chen A."/>
            <person name="Palaniappan K."/>
            <person name="Land M."/>
            <person name="Hauser L."/>
            <person name="Chang Y."/>
            <person name="Jeffries C."/>
            <person name="Lu M."/>
            <person name="Brettin T."/>
            <person name="Detter J."/>
            <person name="Goker M."/>
            <person name="Tindall B."/>
            <person name="Beck B."/>
            <person name="McDermott T."/>
            <person name="Woyke T."/>
            <person name="Bristow J."/>
            <person name="Eisen J."/>
            <person name="Markowitz V."/>
            <person name="Hugenholtz P."/>
            <person name="Kyrpides N."/>
            <person name="Klenk H."/>
            <person name="Cheng J."/>
        </authorList>
    </citation>
    <scope>NUCLEOTIDE SEQUENCE [LARGE SCALE GENOMIC DNA]</scope>
    <source>
        <strain evidence="2">ATCC BAA-798 / YNP1</strain>
    </source>
</reference>
<dbReference type="Proteomes" id="UP000000323">
    <property type="component" value="Chromosome 2"/>
</dbReference>
<organism evidence="1 2">
    <name type="scientific">Thermobaculum terrenum (strain ATCC BAA-798 / CCMEE 7001 / YNP1)</name>
    <dbReference type="NCBI Taxonomy" id="525904"/>
    <lineage>
        <taxon>Bacteria</taxon>
        <taxon>Bacillati</taxon>
        <taxon>Chloroflexota</taxon>
        <taxon>Chloroflexia</taxon>
        <taxon>Candidatus Thermobaculales</taxon>
        <taxon>Candidatus Thermobaculaceae</taxon>
        <taxon>Thermobaculum</taxon>
    </lineage>
</organism>
<dbReference type="Pfam" id="PF04307">
    <property type="entry name" value="YdjM"/>
    <property type="match status" value="1"/>
</dbReference>
<dbReference type="HOGENOM" id="CLU_1467561_0_0_0"/>
<gene>
    <name evidence="1" type="ordered locus">Tter_2270</name>
</gene>